<evidence type="ECO:0008006" key="3">
    <source>
        <dbReference type="Google" id="ProtNLM"/>
    </source>
</evidence>
<keyword evidence="2" id="KW-1185">Reference proteome</keyword>
<evidence type="ECO:0000313" key="2">
    <source>
        <dbReference type="Proteomes" id="UP000254711"/>
    </source>
</evidence>
<accession>A0A370KBD2</accession>
<dbReference type="OrthoDB" id="5540889at2"/>
<dbReference type="EMBL" id="QQSY01000001">
    <property type="protein sequence ID" value="RDI99889.1"/>
    <property type="molecule type" value="Genomic_DNA"/>
</dbReference>
<sequence length="217" mass="24010">MLFSDPNGCPAKTQVAELRDYPEWHRGRERYGVWIVPVEQPELLGYIDEARRALDDLLHPCPLRQPHLTVFVCGFARDTATEDDDFSPAQLRRQIAMLSGDLGAALALPLSAPDSFTTAAFIPVHDPEGRLARWRSRLGGAANEVRQSTYVPHITLGLYRKEVTAAVLRSRLAGIDPPVMALQAHSLNYATYETRSQFGPLHSHHRLALPGGISTPA</sequence>
<comment type="caution">
    <text evidence="1">The sequence shown here is derived from an EMBL/GenBank/DDBJ whole genome shotgun (WGS) entry which is preliminary data.</text>
</comment>
<dbReference type="Proteomes" id="UP000254711">
    <property type="component" value="Unassembled WGS sequence"/>
</dbReference>
<dbReference type="Pfam" id="PF13563">
    <property type="entry name" value="2_5_RNA_ligase2"/>
    <property type="match status" value="1"/>
</dbReference>
<dbReference type="Gene3D" id="3.90.1140.10">
    <property type="entry name" value="Cyclic phosphodiesterase"/>
    <property type="match status" value="1"/>
</dbReference>
<dbReference type="RefSeq" id="WP_114823621.1">
    <property type="nucleotide sequence ID" value="NZ_QQSY01000001.1"/>
</dbReference>
<organism evidence="1 2">
    <name type="scientific">Dyella solisilvae</name>
    <dbReference type="NCBI Taxonomy" id="1920168"/>
    <lineage>
        <taxon>Bacteria</taxon>
        <taxon>Pseudomonadati</taxon>
        <taxon>Pseudomonadota</taxon>
        <taxon>Gammaproteobacteria</taxon>
        <taxon>Lysobacterales</taxon>
        <taxon>Rhodanobacteraceae</taxon>
        <taxon>Dyella</taxon>
    </lineage>
</organism>
<evidence type="ECO:0000313" key="1">
    <source>
        <dbReference type="EMBL" id="RDI99889.1"/>
    </source>
</evidence>
<proteinExistence type="predicted"/>
<dbReference type="SUPFAM" id="SSF55144">
    <property type="entry name" value="LigT-like"/>
    <property type="match status" value="1"/>
</dbReference>
<gene>
    <name evidence="1" type="ORF">DVT68_03410</name>
</gene>
<dbReference type="InterPro" id="IPR009097">
    <property type="entry name" value="Cyclic_Pdiesterase"/>
</dbReference>
<protein>
    <recommendedName>
        <fullName evidence="3">2'-5' RNA ligase family protein</fullName>
    </recommendedName>
</protein>
<name>A0A370KBD2_9GAMM</name>
<reference evidence="1 2" key="1">
    <citation type="submission" date="2018-07" db="EMBL/GenBank/DDBJ databases">
        <title>Dyella solisilvae sp. nov., isolated from the pine and broad-leaved mixed forest soil.</title>
        <authorList>
            <person name="Gao Z."/>
            <person name="Qiu L."/>
        </authorList>
    </citation>
    <scope>NUCLEOTIDE SEQUENCE [LARGE SCALE GENOMIC DNA]</scope>
    <source>
        <strain evidence="1 2">DHG54</strain>
    </source>
</reference>
<dbReference type="AlphaFoldDB" id="A0A370KBD2"/>